<evidence type="ECO:0000256" key="1">
    <source>
        <dbReference type="SAM" id="MobiDB-lite"/>
    </source>
</evidence>
<organism evidence="2 3">
    <name type="scientific">Plasmodium vinckei vinckei</name>
    <dbReference type="NCBI Taxonomy" id="54757"/>
    <lineage>
        <taxon>Eukaryota</taxon>
        <taxon>Sar</taxon>
        <taxon>Alveolata</taxon>
        <taxon>Apicomplexa</taxon>
        <taxon>Aconoidasida</taxon>
        <taxon>Haemosporida</taxon>
        <taxon>Plasmodiidae</taxon>
        <taxon>Plasmodium</taxon>
        <taxon>Plasmodium (Vinckeia)</taxon>
    </lineage>
</organism>
<dbReference type="Proteomes" id="UP000290582">
    <property type="component" value="Chromosome PVVCY_14"/>
</dbReference>
<dbReference type="RefSeq" id="XP_037490928.1">
    <property type="nucleotide sequence ID" value="XM_037634888.1"/>
</dbReference>
<feature type="region of interest" description="Disordered" evidence="1">
    <location>
        <begin position="1284"/>
        <end position="1310"/>
    </location>
</feature>
<dbReference type="EMBL" id="LR215070">
    <property type="protein sequence ID" value="VEV59175.1"/>
    <property type="molecule type" value="Genomic_DNA"/>
</dbReference>
<feature type="compositionally biased region" description="Basic and acidic residues" evidence="1">
    <location>
        <begin position="1297"/>
        <end position="1306"/>
    </location>
</feature>
<dbReference type="GeneID" id="19959136"/>
<reference evidence="2 3" key="1">
    <citation type="submission" date="2019-01" db="EMBL/GenBank/DDBJ databases">
        <authorList>
            <person name="Ramaprasad A."/>
        </authorList>
    </citation>
    <scope>NUCLEOTIDE SEQUENCE [LARGE SCALE GENOMIC DNA]</scope>
</reference>
<accession>A0A449C0D5</accession>
<protein>
    <submittedName>
        <fullName evidence="2">Uncharacterized protein</fullName>
    </submittedName>
</protein>
<evidence type="ECO:0000313" key="3">
    <source>
        <dbReference type="Proteomes" id="UP000290582"/>
    </source>
</evidence>
<gene>
    <name evidence="2" type="ORF">PVVCY_1404200</name>
</gene>
<dbReference type="KEGG" id="pvv:PVVCY_1404200"/>
<dbReference type="OrthoDB" id="372478at2759"/>
<sequence>MLTSNENKIKYLKEILYREKSKKVYKHIYYTNNNKNRFKNIGYSKNIYYNNAYKERVVFLYKNKTLIQIIRAIKSEQSVFLPTYKQNGLYKNIVPTQFNVNHETRINNAQPILKANQNLNKINKYVAKTNKLCDDDSKFEVPQIKDGGNGKKTERESKNMLIINKYIERHEKNENKKNKLIIKYDLNNLNNIMLILKKCQEYNYINYTLFEDITNTLILYIKEKYKNVDLKKIIKISNNFIKFKYYNENYNNYLFMFLATRQIISNIDLIDILYIIKKNGNQINNLYALLIYKINFIIIHRLYSFSLYELYNILNFYAQINKYISIFKEKEEGVYKKGHPIYKTSLSCEKKKCVKSSENFKYFYKIESDIIDNYKYEMEVTKKNSINFIFYMINLLNNKQINIDQLVRVINIPDCVNEPFYLYITNKISNFFINKIKNEYVIYNRSERKRLYKVRDNLLQKRESITEKNEKNNLNLKVVKPKSTQLSLISKMKKKKINARMFIPLLRIQNSICNNKVFDFFYYTYKHMNINFNPKSLIITFNVFSKSCKNINTDVIYMITNLIEQKINYFNHEDLINILDSYSNIPNEKIKKNSLNFIIRFLFNNNKIIYLNDMQIKILLNCLVKKKIYINDDAIHYITNFILNHKPYYKNLKNVYLYLFFHFHFNKINSQFLNFLYLSIITNKKGIDNFGDLNNLFSSTLVISKNVKHQKKINKIINMSALENLRNINKNIRSIFFLNNLKDIINFIFYLNKSISTNVYVGNLPLLHNYKKLMHVSKNYHRNTKGKNRKKISQTSRRVYFSKNCFNQNYIITTSFDIKILIYIKNIFFHFLNHQKNNIINNEVLYFLVKGVTNLYELQKKINTHTNSRYTYFYIPQQGICKKNKIINNYVLKTIHNININILSFLSQSSYKIYFLNSIMLKNGYTFEQLDKKNEILSYIQNYIDQQKNVENILRYSFFSTFLSSYQISEISMSMFSVTVGNYQARQIEERKGIDKLEHDLMRGILSGMKNKTDKRKKENLFSIIYNERKRKKNNLKKVIKNMILSYKCSEYNYLKKSEYKKNVYINKILKNIEKKALRRKIIKIDNQLKLNSDFKNVNKYSKFLIFKLYKNRIKATKNKLILRNIITTVGHIDSSQIIELLISILTLHIRYILRYISYKSVCNNNEYLSACEKVIKYLLNYMVVLKKPQPTNLDYHVYLKLIYCINLLKYVFPKLYQNYFHILMYWKKIINKNLSNEKTFRNYFEYASSGEINPFEKLAIQSLQKNNINILCNNDIVNKPIGNKPIDNKQAGNKQTDNKQADNKQADNNQISLKKNNLVNLLNYPCISQTKYKYKLRSNTNYIFENSFFFKQANNYKNITHHNIYEHYRHLQNYSDKLYKYFINLKTKLVKKKRKKKKYTFVNSKFVKKGSNFKFVVPSNCLNIINVEKINLFHSHLIKVDIKKNNQTSTINTFIFFIYSSFNLNTVVKASTDFDQTKHQANQIFLQRDTFLFLFLTRLILDRQYDRYEFIPIHSDSLNSAHQKKNLYLHLLKKLYT</sequence>
<evidence type="ECO:0000313" key="2">
    <source>
        <dbReference type="EMBL" id="VEV59175.1"/>
    </source>
</evidence>
<name>A0A449C0D5_PLAVN</name>
<proteinExistence type="predicted"/>
<dbReference type="VEuPathDB" id="PlasmoDB:PVVCY_1404200"/>